<dbReference type="AlphaFoldDB" id="A0A6C0CC35"/>
<reference evidence="1" key="1">
    <citation type="journal article" date="2020" name="Nature">
        <title>Giant virus diversity and host interactions through global metagenomics.</title>
        <authorList>
            <person name="Schulz F."/>
            <person name="Roux S."/>
            <person name="Paez-Espino D."/>
            <person name="Jungbluth S."/>
            <person name="Walsh D.A."/>
            <person name="Denef V.J."/>
            <person name="McMahon K.D."/>
            <person name="Konstantinidis K.T."/>
            <person name="Eloe-Fadrosh E.A."/>
            <person name="Kyrpides N.C."/>
            <person name="Woyke T."/>
        </authorList>
    </citation>
    <scope>NUCLEOTIDE SEQUENCE</scope>
    <source>
        <strain evidence="1">GVMAG-M-3300020192-26</strain>
    </source>
</reference>
<organism evidence="1">
    <name type="scientific">viral metagenome</name>
    <dbReference type="NCBI Taxonomy" id="1070528"/>
    <lineage>
        <taxon>unclassified sequences</taxon>
        <taxon>metagenomes</taxon>
        <taxon>organismal metagenomes</taxon>
    </lineage>
</organism>
<dbReference type="EMBL" id="MN739366">
    <property type="protein sequence ID" value="QHT01229.1"/>
    <property type="molecule type" value="Genomic_DNA"/>
</dbReference>
<name>A0A6C0CC35_9ZZZZ</name>
<accession>A0A6C0CC35</accession>
<protein>
    <submittedName>
        <fullName evidence="1">Uncharacterized protein</fullName>
    </submittedName>
</protein>
<sequence length="304" mass="35224">MNSNVERKIIYEENDVSYTFTLFENVLHIEAVWQTDYAMWTTTIECTALSNEKIADESKIDTSYIVTNYTPTDKFNIINDYVNKMLNPKEYVVCFKKVKNADTALVIEIITKYQYSEKEDVSMILIDPKPIGFNDKILKNVDIHKNSTNIRFSQLKDEINTRLVVLEDGHKALRTDVSYMSDDYIIKEELDEALAQKHKELDDIFAKVTTVDDIIVKFSEKMKTELVGMEKNLTEKMTQMQSTFDTKYAEMENKMKSMQSAFDIKYAELEKTNADKITTTLTALQGQMTKLQTDLETCMSKLPQ</sequence>
<evidence type="ECO:0000313" key="1">
    <source>
        <dbReference type="EMBL" id="QHT01229.1"/>
    </source>
</evidence>
<proteinExistence type="predicted"/>